<feature type="domain" description="Aminotransferase class I/classII large" evidence="4">
    <location>
        <begin position="1"/>
        <end position="77"/>
    </location>
</feature>
<dbReference type="AlphaFoldDB" id="A0AAN0KC08"/>
<dbReference type="KEGG" id="parl:PEC302110_01030"/>
<keyword evidence="6" id="KW-1185">Reference proteome</keyword>
<comment type="cofactor">
    <cofactor evidence="1">
        <name>pyridoxal 5'-phosphate</name>
        <dbReference type="ChEBI" id="CHEBI:597326"/>
    </cofactor>
</comment>
<organism evidence="5 6">
    <name type="scientific">Pectobacterium araliae</name>
    <dbReference type="NCBI Taxonomy" id="3073862"/>
    <lineage>
        <taxon>Bacteria</taxon>
        <taxon>Pseudomonadati</taxon>
        <taxon>Pseudomonadota</taxon>
        <taxon>Gammaproteobacteria</taxon>
        <taxon>Enterobacterales</taxon>
        <taxon>Pectobacteriaceae</taxon>
        <taxon>Pectobacterium</taxon>
    </lineage>
</organism>
<protein>
    <recommendedName>
        <fullName evidence="4">Aminotransferase class I/classII large domain-containing protein</fullName>
    </recommendedName>
</protein>
<evidence type="ECO:0000256" key="1">
    <source>
        <dbReference type="ARBA" id="ARBA00001933"/>
    </source>
</evidence>
<dbReference type="SUPFAM" id="SSF53383">
    <property type="entry name" value="PLP-dependent transferases"/>
    <property type="match status" value="1"/>
</dbReference>
<dbReference type="GO" id="GO:0005829">
    <property type="term" value="C:cytosol"/>
    <property type="evidence" value="ECO:0007669"/>
    <property type="project" value="TreeGrafter"/>
</dbReference>
<dbReference type="InterPro" id="IPR050087">
    <property type="entry name" value="AON_synthase_class-II"/>
</dbReference>
<dbReference type="Gene3D" id="3.40.640.10">
    <property type="entry name" value="Type I PLP-dependent aspartate aminotransferase-like (Major domain)"/>
    <property type="match status" value="1"/>
</dbReference>
<evidence type="ECO:0000259" key="4">
    <source>
        <dbReference type="Pfam" id="PF00155"/>
    </source>
</evidence>
<dbReference type="EMBL" id="AP028908">
    <property type="protein sequence ID" value="BES83006.1"/>
    <property type="molecule type" value="Genomic_DNA"/>
</dbReference>
<comment type="similarity">
    <text evidence="2">Belongs to the class-II pyridoxal-phosphate-dependent aminotransferase family.</text>
</comment>
<evidence type="ECO:0000313" key="5">
    <source>
        <dbReference type="EMBL" id="BES83006.1"/>
    </source>
</evidence>
<dbReference type="InterPro" id="IPR015424">
    <property type="entry name" value="PyrdxlP-dep_Trfase"/>
</dbReference>
<dbReference type="GO" id="GO:0008890">
    <property type="term" value="F:glycine C-acetyltransferase activity"/>
    <property type="evidence" value="ECO:0007669"/>
    <property type="project" value="TreeGrafter"/>
</dbReference>
<gene>
    <name evidence="5" type="ORF">PEC302110_01030</name>
</gene>
<sequence length="92" mass="9868">MSQLEAQLQLARAEGARHVMIATDGVFSMDGVIADLREICDLADRYDALVMVDDSHAVGVVGEHGRGTHERCGVMNRVAQGAGFAGKERRTA</sequence>
<dbReference type="Pfam" id="PF00155">
    <property type="entry name" value="Aminotran_1_2"/>
    <property type="match status" value="1"/>
</dbReference>
<evidence type="ECO:0000313" key="6">
    <source>
        <dbReference type="Proteomes" id="UP001377830"/>
    </source>
</evidence>
<evidence type="ECO:0000256" key="2">
    <source>
        <dbReference type="ARBA" id="ARBA00008392"/>
    </source>
</evidence>
<proteinExistence type="inferred from homology"/>
<dbReference type="InterPro" id="IPR015421">
    <property type="entry name" value="PyrdxlP-dep_Trfase_major"/>
</dbReference>
<name>A0AAN0KC08_9GAMM</name>
<accession>A0AAN0KC08</accession>
<dbReference type="PANTHER" id="PTHR13693:SF102">
    <property type="entry name" value="2-AMINO-3-KETOBUTYRATE COENZYME A LIGASE, MITOCHONDRIAL"/>
    <property type="match status" value="1"/>
</dbReference>
<evidence type="ECO:0000256" key="3">
    <source>
        <dbReference type="ARBA" id="ARBA00022679"/>
    </source>
</evidence>
<keyword evidence="3" id="KW-0808">Transferase</keyword>
<dbReference type="GO" id="GO:0030170">
    <property type="term" value="F:pyridoxal phosphate binding"/>
    <property type="evidence" value="ECO:0007669"/>
    <property type="project" value="InterPro"/>
</dbReference>
<dbReference type="Proteomes" id="UP001377830">
    <property type="component" value="Chromosome"/>
</dbReference>
<dbReference type="PANTHER" id="PTHR13693">
    <property type="entry name" value="CLASS II AMINOTRANSFERASE/8-AMINO-7-OXONONANOATE SYNTHASE"/>
    <property type="match status" value="1"/>
</dbReference>
<dbReference type="InterPro" id="IPR004839">
    <property type="entry name" value="Aminotransferase_I/II_large"/>
</dbReference>
<reference evidence="6" key="1">
    <citation type="journal article" date="2024" name="Int. J. Syst. Evol. Microbiol.">
        <title>Pectobacterium araliae sp. nov., a pathogen causing bacterial soft rot of Japanese angelica tree in Japan.</title>
        <authorList>
            <person name="Sawada H."/>
            <person name="Someya N."/>
            <person name="Morohoshi T."/>
            <person name="Ono M."/>
            <person name="Satou M."/>
        </authorList>
    </citation>
    <scope>NUCLEOTIDE SEQUENCE [LARGE SCALE GENOMIC DNA]</scope>
    <source>
        <strain evidence="6">MAFF 302110</strain>
    </source>
</reference>